<dbReference type="Proteomes" id="UP000800200">
    <property type="component" value="Unassembled WGS sequence"/>
</dbReference>
<gene>
    <name evidence="1" type="ORF">K469DRAFT_482135</name>
</gene>
<dbReference type="EMBL" id="ML994685">
    <property type="protein sequence ID" value="KAF2177728.1"/>
    <property type="molecule type" value="Genomic_DNA"/>
</dbReference>
<name>A0A6A6DH00_9PEZI</name>
<keyword evidence="2" id="KW-1185">Reference proteome</keyword>
<feature type="non-terminal residue" evidence="1">
    <location>
        <position position="56"/>
    </location>
</feature>
<evidence type="ECO:0000313" key="2">
    <source>
        <dbReference type="Proteomes" id="UP000800200"/>
    </source>
</evidence>
<protein>
    <submittedName>
        <fullName evidence="1">Uncharacterized protein</fullName>
    </submittedName>
</protein>
<accession>A0A6A6DH00</accession>
<evidence type="ECO:0000313" key="1">
    <source>
        <dbReference type="EMBL" id="KAF2177728.1"/>
    </source>
</evidence>
<organism evidence="1 2">
    <name type="scientific">Zopfia rhizophila CBS 207.26</name>
    <dbReference type="NCBI Taxonomy" id="1314779"/>
    <lineage>
        <taxon>Eukaryota</taxon>
        <taxon>Fungi</taxon>
        <taxon>Dikarya</taxon>
        <taxon>Ascomycota</taxon>
        <taxon>Pezizomycotina</taxon>
        <taxon>Dothideomycetes</taxon>
        <taxon>Dothideomycetes incertae sedis</taxon>
        <taxon>Zopfiaceae</taxon>
        <taxon>Zopfia</taxon>
    </lineage>
</organism>
<dbReference type="AlphaFoldDB" id="A0A6A6DH00"/>
<sequence>GAETGCYAENLGPGNPSNVLPYAENASFNSCSKQHESACLRDTRVDLLQGIYNWAD</sequence>
<reference evidence="1" key="1">
    <citation type="journal article" date="2020" name="Stud. Mycol.">
        <title>101 Dothideomycetes genomes: a test case for predicting lifestyles and emergence of pathogens.</title>
        <authorList>
            <person name="Haridas S."/>
            <person name="Albert R."/>
            <person name="Binder M."/>
            <person name="Bloem J."/>
            <person name="Labutti K."/>
            <person name="Salamov A."/>
            <person name="Andreopoulos B."/>
            <person name="Baker S."/>
            <person name="Barry K."/>
            <person name="Bills G."/>
            <person name="Bluhm B."/>
            <person name="Cannon C."/>
            <person name="Castanera R."/>
            <person name="Culley D."/>
            <person name="Daum C."/>
            <person name="Ezra D."/>
            <person name="Gonzalez J."/>
            <person name="Henrissat B."/>
            <person name="Kuo A."/>
            <person name="Liang C."/>
            <person name="Lipzen A."/>
            <person name="Lutzoni F."/>
            <person name="Magnuson J."/>
            <person name="Mondo S."/>
            <person name="Nolan M."/>
            <person name="Ohm R."/>
            <person name="Pangilinan J."/>
            <person name="Park H.-J."/>
            <person name="Ramirez L."/>
            <person name="Alfaro M."/>
            <person name="Sun H."/>
            <person name="Tritt A."/>
            <person name="Yoshinaga Y."/>
            <person name="Zwiers L.-H."/>
            <person name="Turgeon B."/>
            <person name="Goodwin S."/>
            <person name="Spatafora J."/>
            <person name="Crous P."/>
            <person name="Grigoriev I."/>
        </authorList>
    </citation>
    <scope>NUCLEOTIDE SEQUENCE</scope>
    <source>
        <strain evidence="1">CBS 207.26</strain>
    </source>
</reference>
<feature type="non-terminal residue" evidence="1">
    <location>
        <position position="1"/>
    </location>
</feature>
<dbReference type="OrthoDB" id="674604at2759"/>
<proteinExistence type="predicted"/>